<evidence type="ECO:0000313" key="3">
    <source>
        <dbReference type="RefSeq" id="XP_071920387.1"/>
    </source>
</evidence>
<dbReference type="Pfam" id="PF07797">
    <property type="entry name" value="DUF1639"/>
    <property type="match status" value="1"/>
</dbReference>
<feature type="region of interest" description="Disordered" evidence="1">
    <location>
        <begin position="1"/>
        <end position="204"/>
    </location>
</feature>
<dbReference type="InterPro" id="IPR012438">
    <property type="entry name" value="DUF1639"/>
</dbReference>
<gene>
    <name evidence="3" type="primary">LOC113709084</name>
</gene>
<feature type="compositionally biased region" description="Polar residues" evidence="1">
    <location>
        <begin position="43"/>
        <end position="53"/>
    </location>
</feature>
<feature type="compositionally biased region" description="Basic residues" evidence="1">
    <location>
        <begin position="448"/>
        <end position="458"/>
    </location>
</feature>
<proteinExistence type="predicted"/>
<dbReference type="GeneID" id="113709084"/>
<evidence type="ECO:0000313" key="2">
    <source>
        <dbReference type="Proteomes" id="UP001652660"/>
    </source>
</evidence>
<feature type="compositionally biased region" description="Low complexity" evidence="1">
    <location>
        <begin position="159"/>
        <end position="172"/>
    </location>
</feature>
<dbReference type="RefSeq" id="XP_071920387.1">
    <property type="nucleotide sequence ID" value="XM_072064286.1"/>
</dbReference>
<dbReference type="PANTHER" id="PTHR33130:SF33">
    <property type="entry name" value="PUTATIVE (DUF1639)-RELATED"/>
    <property type="match status" value="1"/>
</dbReference>
<feature type="region of interest" description="Disordered" evidence="1">
    <location>
        <begin position="256"/>
        <end position="301"/>
    </location>
</feature>
<accession>A0ABM4VLH6</accession>
<reference evidence="3" key="1">
    <citation type="submission" date="2025-08" db="UniProtKB">
        <authorList>
            <consortium name="RefSeq"/>
        </authorList>
    </citation>
    <scope>IDENTIFICATION</scope>
    <source>
        <tissue evidence="3">Leaves</tissue>
    </source>
</reference>
<protein>
    <submittedName>
        <fullName evidence="3">Uncharacterized protein isoform X1</fullName>
    </submittedName>
</protein>
<name>A0ABM4VLH6_COFAR</name>
<evidence type="ECO:0000256" key="1">
    <source>
        <dbReference type="SAM" id="MobiDB-lite"/>
    </source>
</evidence>
<sequence length="469" mass="50851">MIMRYQRVIPDSLPLSNGRRTNSTSTPSWKTSKEVEDRAESNGHITTKTSSNFEGKGLTRFRSPSKASQDHHIGNGNGSAIGGDEAEVPNSPPTASNSRNHQNLDSNGVVGGGGNDNNTFLQWGHRKRSRCSRGMALTDDTSSSTSTIQSTKLQRRLVPPHSSSSPNSNANAMPPPSLPSSNGISRGSNHKTSSKSTSPSPVRHSIFPILPAVFRRRIRSHKQAEETLHFELLFWPCHFGLNSSTLEWRNLEERSGLVGSKSPPTGSGGGGGSRAVASRSRGGKRSPSLDKKTPCLSSASARDEKTNACSVAAAQQEEQNQEAAAAAAAVGDVNRIVSPPRQAGGCSINDDNNHDNTNAVRTAKITAAAGGGERLNNGGGSEVNEWPRIYIPLSRKEKEEDFLAMKGTKLPHRPKKRPKTIDRILQYCFPGMWLSDLTRGRYEVREKKCPRKQKRRGLKGMESLESDSE</sequence>
<keyword evidence="2" id="KW-1185">Reference proteome</keyword>
<dbReference type="PANTHER" id="PTHR33130">
    <property type="entry name" value="PUTATIVE (DUF1639)-RELATED"/>
    <property type="match status" value="1"/>
</dbReference>
<feature type="compositionally biased region" description="Basic and acidic residues" evidence="1">
    <location>
        <begin position="31"/>
        <end position="41"/>
    </location>
</feature>
<feature type="compositionally biased region" description="Low complexity" evidence="1">
    <location>
        <begin position="138"/>
        <end position="151"/>
    </location>
</feature>
<dbReference type="Proteomes" id="UP001652660">
    <property type="component" value="Chromosome 9c"/>
</dbReference>
<organism evidence="2 3">
    <name type="scientific">Coffea arabica</name>
    <name type="common">Arabian coffee</name>
    <dbReference type="NCBI Taxonomy" id="13443"/>
    <lineage>
        <taxon>Eukaryota</taxon>
        <taxon>Viridiplantae</taxon>
        <taxon>Streptophyta</taxon>
        <taxon>Embryophyta</taxon>
        <taxon>Tracheophyta</taxon>
        <taxon>Spermatophyta</taxon>
        <taxon>Magnoliopsida</taxon>
        <taxon>eudicotyledons</taxon>
        <taxon>Gunneridae</taxon>
        <taxon>Pentapetalae</taxon>
        <taxon>asterids</taxon>
        <taxon>lamiids</taxon>
        <taxon>Gentianales</taxon>
        <taxon>Rubiaceae</taxon>
        <taxon>Ixoroideae</taxon>
        <taxon>Gardenieae complex</taxon>
        <taxon>Bertiereae - Coffeeae clade</taxon>
        <taxon>Coffeeae</taxon>
        <taxon>Coffea</taxon>
    </lineage>
</organism>
<feature type="region of interest" description="Disordered" evidence="1">
    <location>
        <begin position="448"/>
        <end position="469"/>
    </location>
</feature>
<feature type="compositionally biased region" description="Polar residues" evidence="1">
    <location>
        <begin position="14"/>
        <end position="30"/>
    </location>
</feature>